<dbReference type="GO" id="GO:0016071">
    <property type="term" value="P:mRNA metabolic process"/>
    <property type="evidence" value="ECO:0007669"/>
    <property type="project" value="UniProtKB-ARBA"/>
</dbReference>
<dbReference type="PANTHER" id="PTHR33670:SF17">
    <property type="entry name" value="ANTHER-SPECIFIC PROLINE-RICH PROTEIN APG"/>
    <property type="match status" value="1"/>
</dbReference>
<gene>
    <name evidence="2" type="ORF">QVD17_39511</name>
</gene>
<name>A0AAD8NFC3_TARER</name>
<dbReference type="AlphaFoldDB" id="A0AAD8NFC3"/>
<proteinExistence type="predicted"/>
<organism evidence="2 3">
    <name type="scientific">Tagetes erecta</name>
    <name type="common">African marigold</name>
    <dbReference type="NCBI Taxonomy" id="13708"/>
    <lineage>
        <taxon>Eukaryota</taxon>
        <taxon>Viridiplantae</taxon>
        <taxon>Streptophyta</taxon>
        <taxon>Embryophyta</taxon>
        <taxon>Tracheophyta</taxon>
        <taxon>Spermatophyta</taxon>
        <taxon>Magnoliopsida</taxon>
        <taxon>eudicotyledons</taxon>
        <taxon>Gunneridae</taxon>
        <taxon>Pentapetalae</taxon>
        <taxon>asterids</taxon>
        <taxon>campanulids</taxon>
        <taxon>Asterales</taxon>
        <taxon>Asteraceae</taxon>
        <taxon>Asteroideae</taxon>
        <taxon>Heliantheae alliance</taxon>
        <taxon>Tageteae</taxon>
        <taxon>Tagetes</taxon>
    </lineage>
</organism>
<accession>A0AAD8NFC3</accession>
<dbReference type="Pfam" id="PF15365">
    <property type="entry name" value="PNRC"/>
    <property type="match status" value="1"/>
</dbReference>
<dbReference type="Proteomes" id="UP001229421">
    <property type="component" value="Unassembled WGS sequence"/>
</dbReference>
<feature type="region of interest" description="Disordered" evidence="1">
    <location>
        <begin position="80"/>
        <end position="109"/>
    </location>
</feature>
<reference evidence="2" key="1">
    <citation type="journal article" date="2023" name="bioRxiv">
        <title>Improved chromosome-level genome assembly for marigold (Tagetes erecta).</title>
        <authorList>
            <person name="Jiang F."/>
            <person name="Yuan L."/>
            <person name="Wang S."/>
            <person name="Wang H."/>
            <person name="Xu D."/>
            <person name="Wang A."/>
            <person name="Fan W."/>
        </authorList>
    </citation>
    <scope>NUCLEOTIDE SEQUENCE</scope>
    <source>
        <strain evidence="2">WSJ</strain>
        <tissue evidence="2">Leaf</tissue>
    </source>
</reference>
<evidence type="ECO:0000256" key="1">
    <source>
        <dbReference type="SAM" id="MobiDB-lite"/>
    </source>
</evidence>
<dbReference type="EMBL" id="JAUHHV010000011">
    <property type="protein sequence ID" value="KAK1407884.1"/>
    <property type="molecule type" value="Genomic_DNA"/>
</dbReference>
<protein>
    <submittedName>
        <fullName evidence="2">Uncharacterized protein</fullName>
    </submittedName>
</protein>
<sequence>MGGVAVVHPQDCFNDNSFVTPVKSRPTPISAGVRRNKTMVTNPPVSKTLVMGQVKILKRGEPLDESSPLLTKNVPVDRKAIKDVSVKGSKKKKNEKRNTTTKSQKLKPEDFALCSTNRLGPDPEMVPKQNLADLFFAGSAFVDSPPPSSLPLPGFFSKNEDPTTDLRRILGLSFP</sequence>
<keyword evidence="3" id="KW-1185">Reference proteome</keyword>
<dbReference type="PANTHER" id="PTHR33670">
    <property type="entry name" value="SPLICING FACTOR, PROLINE- AND GLUTAMINE-RICH-LIKE"/>
    <property type="match status" value="1"/>
</dbReference>
<evidence type="ECO:0000313" key="3">
    <source>
        <dbReference type="Proteomes" id="UP001229421"/>
    </source>
</evidence>
<comment type="caution">
    <text evidence="2">The sequence shown here is derived from an EMBL/GenBank/DDBJ whole genome shotgun (WGS) entry which is preliminary data.</text>
</comment>
<dbReference type="InterPro" id="IPR028322">
    <property type="entry name" value="PNRC-like_rgn"/>
</dbReference>
<evidence type="ECO:0000313" key="2">
    <source>
        <dbReference type="EMBL" id="KAK1407884.1"/>
    </source>
</evidence>